<evidence type="ECO:0000313" key="1">
    <source>
        <dbReference type="EMBL" id="WDQ45524.1"/>
    </source>
</evidence>
<name>A0AAT9TRR6_9CAUD</name>
<sequence length="381" mass="42615">MVTKPILNAMIAFDATNPATFTFYSVGGNQVVKNQLTIRNNSTNQIIYQNSVETFKFEHTVPGGTLTNGTYYNASIITYDATGEASTPSEPIQFWCYSAPTLTFTNIPPTLIINASSFLFEFTYNQAQGELLNYYSVILYNSNHSEINNSGEIYPGAGTPPLSLSYLLTGFDDRTSYYIEVKGYTVNGTLVTTGQTLFTVTYSSPSVFGILGLTNDCKEGYITGESIISIIEGESNPSPPIFIDNATGQEIDLRGEGHWVRWVSGFQANGDFTAQWWMRDMNPDTEISYFYNNIGQKITFTYRHGYYRNETTLKTYVELWCTNNAITGDIYFRYSNYIPLPADTDYLTLWVRRIGNIYDIMLVNLGPVIPVAKVIGGGENV</sequence>
<accession>A0AAT9TRR6</accession>
<protein>
    <submittedName>
        <fullName evidence="1">Baseplate hub protein</fullName>
    </submittedName>
</protein>
<proteinExistence type="predicted"/>
<reference evidence="1" key="2">
    <citation type="journal article" date="2024" name="Heliyon">
        <title>Complete genome sequence of the novel virulent phage PMBT24 infecting Enterocloster bolteae from the human gut.</title>
        <authorList>
            <person name="Sprotte S."/>
            <person name="Brinks E."/>
            <person name="Neve H."/>
            <person name="Franz C.M.A.P."/>
        </authorList>
    </citation>
    <scope>NUCLEOTIDE SEQUENCE</scope>
</reference>
<dbReference type="EMBL" id="OQ326496">
    <property type="protein sequence ID" value="WDQ45524.1"/>
    <property type="molecule type" value="Genomic_DNA"/>
</dbReference>
<reference evidence="1" key="1">
    <citation type="submission" date="2023-01" db="EMBL/GenBank/DDBJ databases">
        <authorList>
            <person name="Sprotte S."/>
            <person name="Brinks E."/>
        </authorList>
    </citation>
    <scope>NUCLEOTIDE SEQUENCE</scope>
</reference>
<organism evidence="1">
    <name type="scientific">Enterocloster phage PMBT24</name>
    <dbReference type="NCBI Taxonomy" id="3025413"/>
    <lineage>
        <taxon>Viruses</taxon>
        <taxon>Duplodnaviria</taxon>
        <taxon>Heunggongvirae</taxon>
        <taxon>Uroviricota</taxon>
        <taxon>Caudoviricetes</taxon>
    </lineage>
</organism>